<feature type="chain" id="PRO_5005794584" evidence="1">
    <location>
        <begin position="18"/>
        <end position="115"/>
    </location>
</feature>
<evidence type="ECO:0000313" key="2">
    <source>
        <dbReference type="EMBL" id="ALC79593.1"/>
    </source>
</evidence>
<accession>A0A0M4G4R3</accession>
<dbReference type="SUPFAM" id="SSF100910">
    <property type="entry name" value="Chemosensory protein Csp2"/>
    <property type="match status" value="1"/>
</dbReference>
<evidence type="ECO:0000256" key="1">
    <source>
        <dbReference type="SAM" id="SignalP"/>
    </source>
</evidence>
<dbReference type="InterPro" id="IPR036682">
    <property type="entry name" value="OS_D_A10/PebIII_sf"/>
</dbReference>
<reference evidence="2" key="1">
    <citation type="submission" date="2015-03" db="EMBL/GenBank/DDBJ databases">
        <title>Cloning, expression and functional analysis of odorant binding proteins and chemosensory proteins of the oriental fruit moth, Grapholita molesta (Busck) (Lepidoptera: Tortricidae).</title>
        <authorList>
            <person name="Li G."/>
            <person name="Wu J."/>
        </authorList>
    </citation>
    <scope>NUCLEOTIDE SEQUENCE</scope>
</reference>
<name>A0A0M4G4R3_GRAMO</name>
<dbReference type="Pfam" id="PF03392">
    <property type="entry name" value="OS-D"/>
    <property type="match status" value="1"/>
</dbReference>
<dbReference type="EMBL" id="KR003779">
    <property type="protein sequence ID" value="ALC79593.1"/>
    <property type="molecule type" value="mRNA"/>
</dbReference>
<dbReference type="InterPro" id="IPR005055">
    <property type="entry name" value="A10/PebIII"/>
</dbReference>
<organism evidence="2">
    <name type="scientific">Grapholita molesta</name>
    <name type="common">Oriental fruit moth</name>
    <name type="synonym">Cydia molesta</name>
    <dbReference type="NCBI Taxonomy" id="192188"/>
    <lineage>
        <taxon>Eukaryota</taxon>
        <taxon>Metazoa</taxon>
        <taxon>Ecdysozoa</taxon>
        <taxon>Arthropoda</taxon>
        <taxon>Hexapoda</taxon>
        <taxon>Insecta</taxon>
        <taxon>Pterygota</taxon>
        <taxon>Neoptera</taxon>
        <taxon>Endopterygota</taxon>
        <taxon>Lepidoptera</taxon>
        <taxon>Glossata</taxon>
        <taxon>Ditrysia</taxon>
        <taxon>Tortricoidea</taxon>
        <taxon>Tortricidae</taxon>
        <taxon>Olethreutinae</taxon>
        <taxon>Grapholitini</taxon>
        <taxon>Grapholita</taxon>
    </lineage>
</organism>
<dbReference type="AlphaFoldDB" id="A0A0M4G4R3"/>
<sequence length="115" mass="13131">MRVLLLCMSCLLASVAAGDFEDLFKTDTTLLLTDESEWKVLFECLMERGPCGRYQDVKDKLLKLIGNKCEECTPEQKDLFYKTLKEFSNKYPKDYAMLNDKLLLSNVAQTTSSPS</sequence>
<proteinExistence type="evidence at transcript level"/>
<dbReference type="Gene3D" id="1.10.2080.10">
    <property type="entry name" value="Insect odorant-binding protein A10/Ejaculatory bulb-specific protein 3"/>
    <property type="match status" value="1"/>
</dbReference>
<protein>
    <submittedName>
        <fullName evidence="2">Chemosensory protein 2</fullName>
    </submittedName>
</protein>
<keyword evidence="1" id="KW-0732">Signal</keyword>
<feature type="signal peptide" evidence="1">
    <location>
        <begin position="1"/>
        <end position="17"/>
    </location>
</feature>